<dbReference type="Proteomes" id="UP001608902">
    <property type="component" value="Unassembled WGS sequence"/>
</dbReference>
<sequence>MPQSITVGRWPFNGRRAIVPSKWPIISAFPLFGHRLRMAINWRGGKNGSLAVRKFGPRLKCQIECFHHHLMQPIAFRWCKKSCNKLRELQNLPEKAS</sequence>
<comment type="caution">
    <text evidence="1">The sequence shown here is derived from an EMBL/GenBank/DDBJ whole genome shotgun (WGS) entry which is preliminary data.</text>
</comment>
<gene>
    <name evidence="1" type="ORF">AB6A40_006649</name>
</gene>
<evidence type="ECO:0000313" key="2">
    <source>
        <dbReference type="Proteomes" id="UP001608902"/>
    </source>
</evidence>
<protein>
    <submittedName>
        <fullName evidence="1">Uncharacterized protein</fullName>
    </submittedName>
</protein>
<keyword evidence="2" id="KW-1185">Reference proteome</keyword>
<accession>A0ABD6EIY5</accession>
<name>A0ABD6EIY5_9BILA</name>
<organism evidence="1 2">
    <name type="scientific">Gnathostoma spinigerum</name>
    <dbReference type="NCBI Taxonomy" id="75299"/>
    <lineage>
        <taxon>Eukaryota</taxon>
        <taxon>Metazoa</taxon>
        <taxon>Ecdysozoa</taxon>
        <taxon>Nematoda</taxon>
        <taxon>Chromadorea</taxon>
        <taxon>Rhabditida</taxon>
        <taxon>Spirurina</taxon>
        <taxon>Gnathostomatomorpha</taxon>
        <taxon>Gnathostomatoidea</taxon>
        <taxon>Gnathostomatidae</taxon>
        <taxon>Gnathostoma</taxon>
    </lineage>
</organism>
<dbReference type="AlphaFoldDB" id="A0ABD6EIY5"/>
<evidence type="ECO:0000313" key="1">
    <source>
        <dbReference type="EMBL" id="MFH4979940.1"/>
    </source>
</evidence>
<proteinExistence type="predicted"/>
<reference evidence="1 2" key="1">
    <citation type="submission" date="2024-08" db="EMBL/GenBank/DDBJ databases">
        <title>Gnathostoma spinigerum genome.</title>
        <authorList>
            <person name="Gonzalez-Bertolin B."/>
            <person name="Monzon S."/>
            <person name="Zaballos A."/>
            <person name="Jimenez P."/>
            <person name="Dekumyoy P."/>
            <person name="Varona S."/>
            <person name="Cuesta I."/>
            <person name="Sumanam S."/>
            <person name="Adisakwattana P."/>
            <person name="Gasser R.B."/>
            <person name="Hernandez-Gonzalez A."/>
            <person name="Young N.D."/>
            <person name="Perteguer M.J."/>
        </authorList>
    </citation>
    <scope>NUCLEOTIDE SEQUENCE [LARGE SCALE GENOMIC DNA]</scope>
    <source>
        <strain evidence="1">AL3</strain>
        <tissue evidence="1">Liver</tissue>
    </source>
</reference>
<dbReference type="EMBL" id="JBGFUD010004849">
    <property type="protein sequence ID" value="MFH4979940.1"/>
    <property type="molecule type" value="Genomic_DNA"/>
</dbReference>